<comment type="function">
    <text evidence="1">Thiol-specific peroxidase that catalyzes the reduction of hydrogen peroxide and organic hydroperoxides to water and alcohols, respectively. Plays a role in cell protection against oxidative stress by detoxifying peroxides and as sensor of hydrogen peroxide-mediated signaling events.</text>
</comment>
<evidence type="ECO:0000256" key="12">
    <source>
        <dbReference type="ARBA" id="ARBA00049091"/>
    </source>
</evidence>
<dbReference type="EMBL" id="CP039690">
    <property type="protein sequence ID" value="QCI67695.1"/>
    <property type="molecule type" value="Genomic_DNA"/>
</dbReference>
<evidence type="ECO:0000256" key="6">
    <source>
        <dbReference type="ARBA" id="ARBA00023002"/>
    </source>
</evidence>
<comment type="similarity">
    <text evidence="10">Belongs to the peroxiredoxin family. BCP/PrxQ subfamily.</text>
</comment>
<evidence type="ECO:0000256" key="5">
    <source>
        <dbReference type="ARBA" id="ARBA00022862"/>
    </source>
</evidence>
<dbReference type="PROSITE" id="PS51352">
    <property type="entry name" value="THIOREDOXIN_2"/>
    <property type="match status" value="1"/>
</dbReference>
<dbReference type="InterPro" id="IPR000866">
    <property type="entry name" value="AhpC/TSA"/>
</dbReference>
<dbReference type="GO" id="GO:0008379">
    <property type="term" value="F:thioredoxin peroxidase activity"/>
    <property type="evidence" value="ECO:0007669"/>
    <property type="project" value="TreeGrafter"/>
</dbReference>
<accession>A0A4D7BA37</accession>
<evidence type="ECO:0000256" key="3">
    <source>
        <dbReference type="ARBA" id="ARBA00013017"/>
    </source>
</evidence>
<dbReference type="CDD" id="cd03017">
    <property type="entry name" value="PRX_BCP"/>
    <property type="match status" value="1"/>
</dbReference>
<evidence type="ECO:0000256" key="11">
    <source>
        <dbReference type="ARBA" id="ARBA00042639"/>
    </source>
</evidence>
<keyword evidence="4 14" id="KW-0575">Peroxidase</keyword>
<evidence type="ECO:0000259" key="13">
    <source>
        <dbReference type="PROSITE" id="PS51352"/>
    </source>
</evidence>
<proteinExistence type="inferred from homology"/>
<protein>
    <recommendedName>
        <fullName evidence="3">thioredoxin-dependent peroxiredoxin</fullName>
        <ecNumber evidence="3">1.11.1.24</ecNumber>
    </recommendedName>
    <alternativeName>
        <fullName evidence="9">Thioredoxin peroxidase</fullName>
    </alternativeName>
    <alternativeName>
        <fullName evidence="11">Thioredoxin-dependent peroxiredoxin Bcp</fullName>
    </alternativeName>
</protein>
<keyword evidence="15" id="KW-1185">Reference proteome</keyword>
<dbReference type="GO" id="GO:0005737">
    <property type="term" value="C:cytoplasm"/>
    <property type="evidence" value="ECO:0007669"/>
    <property type="project" value="TreeGrafter"/>
</dbReference>
<reference evidence="14 15" key="1">
    <citation type="submission" date="2019-04" db="EMBL/GenBank/DDBJ databases">
        <title>Phreatobacter aquaticus sp. nov.</title>
        <authorList>
            <person name="Choi A."/>
        </authorList>
    </citation>
    <scope>NUCLEOTIDE SEQUENCE [LARGE SCALE GENOMIC DNA]</scope>
    <source>
        <strain evidence="14 15">KCTC 52518</strain>
    </source>
</reference>
<evidence type="ECO:0000313" key="14">
    <source>
        <dbReference type="EMBL" id="QCI67695.1"/>
    </source>
</evidence>
<dbReference type="InterPro" id="IPR036249">
    <property type="entry name" value="Thioredoxin-like_sf"/>
</dbReference>
<evidence type="ECO:0000256" key="1">
    <source>
        <dbReference type="ARBA" id="ARBA00003330"/>
    </source>
</evidence>
<evidence type="ECO:0000256" key="8">
    <source>
        <dbReference type="ARBA" id="ARBA00023284"/>
    </source>
</evidence>
<dbReference type="AlphaFoldDB" id="A0A4D7BA37"/>
<feature type="domain" description="Thioredoxin" evidence="13">
    <location>
        <begin position="3"/>
        <end position="154"/>
    </location>
</feature>
<sequence length="154" mass="16814">MALSTGDLAPDFSLPADRGGTARLSELRGSKVVVYFYPKANTEACTVQAQDFTRLKADFDKAGTTVLGISHDPVKAIDKFQAKYDLGIKLATDEGLDTLDAYGVWGEKSMYGRKYMGIERTTFLVGPDGRIARIWPKVRVKGHAEEVLAAAIEL</sequence>
<comment type="catalytic activity">
    <reaction evidence="12">
        <text>a hydroperoxide + [thioredoxin]-dithiol = an alcohol + [thioredoxin]-disulfide + H2O</text>
        <dbReference type="Rhea" id="RHEA:62620"/>
        <dbReference type="Rhea" id="RHEA-COMP:10698"/>
        <dbReference type="Rhea" id="RHEA-COMP:10700"/>
        <dbReference type="ChEBI" id="CHEBI:15377"/>
        <dbReference type="ChEBI" id="CHEBI:29950"/>
        <dbReference type="ChEBI" id="CHEBI:30879"/>
        <dbReference type="ChEBI" id="CHEBI:35924"/>
        <dbReference type="ChEBI" id="CHEBI:50058"/>
        <dbReference type="EC" id="1.11.1.24"/>
    </reaction>
</comment>
<keyword evidence="5" id="KW-0049">Antioxidant</keyword>
<evidence type="ECO:0000256" key="9">
    <source>
        <dbReference type="ARBA" id="ARBA00032824"/>
    </source>
</evidence>
<organism evidence="14 15">
    <name type="scientific">Phreatobacter stygius</name>
    <dbReference type="NCBI Taxonomy" id="1940610"/>
    <lineage>
        <taxon>Bacteria</taxon>
        <taxon>Pseudomonadati</taxon>
        <taxon>Pseudomonadota</taxon>
        <taxon>Alphaproteobacteria</taxon>
        <taxon>Hyphomicrobiales</taxon>
        <taxon>Phreatobacteraceae</taxon>
        <taxon>Phreatobacter</taxon>
    </lineage>
</organism>
<dbReference type="NCBIfam" id="NF006960">
    <property type="entry name" value="PRK09437.1"/>
    <property type="match status" value="1"/>
</dbReference>
<evidence type="ECO:0000256" key="4">
    <source>
        <dbReference type="ARBA" id="ARBA00022559"/>
    </source>
</evidence>
<dbReference type="OrthoDB" id="9812811at2"/>
<dbReference type="GO" id="GO:0034599">
    <property type="term" value="P:cellular response to oxidative stress"/>
    <property type="evidence" value="ECO:0007669"/>
    <property type="project" value="TreeGrafter"/>
</dbReference>
<evidence type="ECO:0000313" key="15">
    <source>
        <dbReference type="Proteomes" id="UP000298781"/>
    </source>
</evidence>
<dbReference type="FunFam" id="3.40.30.10:FF:000007">
    <property type="entry name" value="Thioredoxin-dependent thiol peroxidase"/>
    <property type="match status" value="1"/>
</dbReference>
<dbReference type="InterPro" id="IPR013766">
    <property type="entry name" value="Thioredoxin_domain"/>
</dbReference>
<dbReference type="EC" id="1.11.1.24" evidence="3"/>
<dbReference type="Proteomes" id="UP000298781">
    <property type="component" value="Chromosome"/>
</dbReference>
<evidence type="ECO:0000256" key="2">
    <source>
        <dbReference type="ARBA" id="ARBA00011245"/>
    </source>
</evidence>
<gene>
    <name evidence="14" type="ORF">E8M01_27825</name>
</gene>
<evidence type="ECO:0000256" key="10">
    <source>
        <dbReference type="ARBA" id="ARBA00038489"/>
    </source>
</evidence>
<dbReference type="Gene3D" id="3.40.30.10">
    <property type="entry name" value="Glutaredoxin"/>
    <property type="match status" value="1"/>
</dbReference>
<keyword evidence="6 14" id="KW-0560">Oxidoreductase</keyword>
<dbReference type="InterPro" id="IPR050924">
    <property type="entry name" value="Peroxiredoxin_BCP/PrxQ"/>
</dbReference>
<dbReference type="KEGG" id="pstg:E8M01_27825"/>
<keyword evidence="8" id="KW-0676">Redox-active center</keyword>
<evidence type="ECO:0000256" key="7">
    <source>
        <dbReference type="ARBA" id="ARBA00023157"/>
    </source>
</evidence>
<comment type="subunit">
    <text evidence="2">Monomer.</text>
</comment>
<dbReference type="PANTHER" id="PTHR42801">
    <property type="entry name" value="THIOREDOXIN-DEPENDENT PEROXIDE REDUCTASE"/>
    <property type="match status" value="1"/>
</dbReference>
<dbReference type="RefSeq" id="WP_136963123.1">
    <property type="nucleotide sequence ID" value="NZ_CP039690.1"/>
</dbReference>
<name>A0A4D7BA37_9HYPH</name>
<keyword evidence="7" id="KW-1015">Disulfide bond</keyword>
<dbReference type="GO" id="GO:0045454">
    <property type="term" value="P:cell redox homeostasis"/>
    <property type="evidence" value="ECO:0007669"/>
    <property type="project" value="TreeGrafter"/>
</dbReference>
<dbReference type="SUPFAM" id="SSF52833">
    <property type="entry name" value="Thioredoxin-like"/>
    <property type="match status" value="1"/>
</dbReference>
<dbReference type="Pfam" id="PF00578">
    <property type="entry name" value="AhpC-TSA"/>
    <property type="match status" value="1"/>
</dbReference>
<dbReference type="PANTHER" id="PTHR42801:SF4">
    <property type="entry name" value="AHPC_TSA FAMILY PROTEIN"/>
    <property type="match status" value="1"/>
</dbReference>